<feature type="transmembrane region" description="Helical" evidence="10">
    <location>
        <begin position="828"/>
        <end position="847"/>
    </location>
</feature>
<name>A0AAF0EF33_9BASI</name>
<reference evidence="11" key="1">
    <citation type="submission" date="2023-03" db="EMBL/GenBank/DDBJ databases">
        <title>Mating type loci evolution in Malassezia.</title>
        <authorList>
            <person name="Coelho M.A."/>
        </authorList>
    </citation>
    <scope>NUCLEOTIDE SEQUENCE</scope>
    <source>
        <strain evidence="11">CBS 12830</strain>
    </source>
</reference>
<proteinExistence type="inferred from homology"/>
<accession>A0AAF0EF33</accession>
<dbReference type="Pfam" id="PF05148">
    <property type="entry name" value="Methyltransf_8"/>
    <property type="match status" value="2"/>
</dbReference>
<feature type="compositionally biased region" description="Basic residues" evidence="9">
    <location>
        <begin position="147"/>
        <end position="157"/>
    </location>
</feature>
<dbReference type="Proteomes" id="UP001214415">
    <property type="component" value="Chromosome 6"/>
</dbReference>
<evidence type="ECO:0000256" key="4">
    <source>
        <dbReference type="ARBA" id="ARBA00022603"/>
    </source>
</evidence>
<feature type="compositionally biased region" description="Low complexity" evidence="9">
    <location>
        <begin position="512"/>
        <end position="606"/>
    </location>
</feature>
<feature type="compositionally biased region" description="Low complexity" evidence="9">
    <location>
        <begin position="733"/>
        <end position="775"/>
    </location>
</feature>
<feature type="region of interest" description="Disordered" evidence="9">
    <location>
        <begin position="504"/>
        <end position="775"/>
    </location>
</feature>
<feature type="compositionally biased region" description="Low complexity" evidence="9">
    <location>
        <begin position="159"/>
        <end position="179"/>
    </location>
</feature>
<evidence type="ECO:0000256" key="9">
    <source>
        <dbReference type="SAM" id="MobiDB-lite"/>
    </source>
</evidence>
<evidence type="ECO:0000256" key="6">
    <source>
        <dbReference type="ARBA" id="ARBA00022691"/>
    </source>
</evidence>
<sequence>MAGDSVDLQALQEQLQEQRSSLADKIMARLPPPGATPTPAPPSEGRRPAKLGVGASTSSSSSSFSAADQKLRAKLGAFAKDKKSDRPADTEIADNSGSEEEERPSLSAKKRAARRPDVFAAAEAKIQAAQARTSAPTSQAPAEMNKAQRKKWNKRQRLAAQAADSAAPAPPADGAVSDPQGPEDKSPLTQLQSSMLASLQGARFRSINEHLYTHSSQDALAMIRKEPQLFDEYHSGFRQQVRKWPKNPVDRIAELLLGVKGKRGSLDVRAAKTPGALIVDMGAGEAGLARTLAPHGFHVLSYDLVDTPDGWVRGADAAAVGTLPLPGKLAPLGLIWTDAGPSPAMVDAVVFCLSLMGTNWVDMLTEAWRILRPRGELIVAEVTSRLSSTADVRPFTDMVCALGYDLDWQDTTNSTYFALFKFTKRSETRKAQAEAPLDLSKPVAALTQGVCTEAQAVDVLQELVRRGPLILKPCLYKRRNSGALHAALAWGQAVSVSNHGFGKRVRNLMGPTQQSSSSSDASSSSSTPTSSSSMDQSSSRENGSSNDNNSSSRGGQGSSSNSDSRSRGDGPTPTQTTQGGDNSSSSDDNGPTTTKGGNDSSSSRDNGNGKGAGGASPTSSSTDNSDNNTSSRGGDNQTSSSRDSSSSSSEPSRSSSSSSDNSSTGGGGGAVSTSSDNAGPSSSSSSSSSSENAGPTSSSSENAGSTSSSRENAGSTSSSRENAGPTSSSRENAGPTSSSSDASSSNSDSNGGAAGAGPSSASSQNSDSGSSRSLSTSTSYDVFITSINGHAVTSTRTSMVTSTPLPGERLSSGGSNYWNDSGAVGGTFAAVGIVAVALLAGLAWCLYRRRRAKRMDADVLAAASAAQATTRTPFDDDDDDDDVGPAGSYHTPGGTNAAGVTHPYYNPEYPASPGFHQPGHYAQISDEPYAPPPIQGSAMQEATGAGSMGPVGVPASSAAFQYYTPQRTSASDDSRGAYESVPTDHVYAYNQGPYDAGSAGLPAVSSAAAYTAAQTEPQPYNAYMAQGPSAPSMASGHTSQSADYELAPSHMTHPDSAVSYSQDAAMMPSFHAHEGHALDLSDQGHIRDSSSMGVPSTIYNAYHAPSLDSMPEPLQFTNSKAVVSAPPVTAGGLLPVPITATDEAPPYVAGPNAPVVPDEKRPAASEAQPNDLPSASSEARQGVTQAFGMDAEGQSALEHSEWDPPALSSAWFPTSEVPHQPTVHESVRMSGAPTQGETVNTESAMTHTEGESALVEHAPARLVVRNPSPEEE</sequence>
<dbReference type="EMBL" id="CP119905">
    <property type="protein sequence ID" value="WFD24403.1"/>
    <property type="molecule type" value="Genomic_DNA"/>
</dbReference>
<evidence type="ECO:0000256" key="1">
    <source>
        <dbReference type="ARBA" id="ARBA00004604"/>
    </source>
</evidence>
<evidence type="ECO:0000256" key="8">
    <source>
        <dbReference type="ARBA" id="ARBA00076672"/>
    </source>
</evidence>
<feature type="compositionally biased region" description="Low complexity" evidence="9">
    <location>
        <begin position="615"/>
        <end position="631"/>
    </location>
</feature>
<evidence type="ECO:0000256" key="2">
    <source>
        <dbReference type="ARBA" id="ARBA00006301"/>
    </source>
</evidence>
<dbReference type="SUPFAM" id="SSF53335">
    <property type="entry name" value="S-adenosyl-L-methionine-dependent methyltransferases"/>
    <property type="match status" value="1"/>
</dbReference>
<dbReference type="PANTHER" id="PTHR12787">
    <property type="entry name" value="RIBOSOMAL RNA-PROCESSING PROTEIN 8"/>
    <property type="match status" value="1"/>
</dbReference>
<feature type="compositionally biased region" description="Polar residues" evidence="9">
    <location>
        <begin position="710"/>
        <end position="731"/>
    </location>
</feature>
<dbReference type="GO" id="GO:0042273">
    <property type="term" value="P:ribosomal large subunit biogenesis"/>
    <property type="evidence" value="ECO:0007669"/>
    <property type="project" value="TreeGrafter"/>
</dbReference>
<dbReference type="GO" id="GO:0005730">
    <property type="term" value="C:nucleolus"/>
    <property type="evidence" value="ECO:0007669"/>
    <property type="project" value="UniProtKB-SubCell"/>
</dbReference>
<feature type="region of interest" description="Disordered" evidence="9">
    <location>
        <begin position="1"/>
        <end position="189"/>
    </location>
</feature>
<keyword evidence="7" id="KW-0539">Nucleus</keyword>
<keyword evidence="10" id="KW-0472">Membrane</keyword>
<keyword evidence="3" id="KW-0698">rRNA processing</keyword>
<evidence type="ECO:0000313" key="12">
    <source>
        <dbReference type="Proteomes" id="UP001214415"/>
    </source>
</evidence>
<feature type="compositionally biased region" description="Polar residues" evidence="9">
    <location>
        <begin position="1167"/>
        <end position="1180"/>
    </location>
</feature>
<dbReference type="Gene3D" id="3.40.50.150">
    <property type="entry name" value="Vaccinia Virus protein VP39"/>
    <property type="match status" value="1"/>
</dbReference>
<gene>
    <name evidence="11" type="primary">RRP8</name>
    <name evidence="11" type="ORF">MEQU1_003103</name>
</gene>
<comment type="similarity">
    <text evidence="2">Belongs to the methyltransferase superfamily. RRP8 family.</text>
</comment>
<feature type="region of interest" description="Disordered" evidence="9">
    <location>
        <begin position="1149"/>
        <end position="1180"/>
    </location>
</feature>
<feature type="compositionally biased region" description="Pro residues" evidence="9">
    <location>
        <begin position="30"/>
        <end position="42"/>
    </location>
</feature>
<keyword evidence="4 11" id="KW-0489">Methyltransferase</keyword>
<dbReference type="FunFam" id="1.10.10.2150:FF:000001">
    <property type="entry name" value="Ribosomal RNA-processing protein 8"/>
    <property type="match status" value="1"/>
</dbReference>
<dbReference type="Gene3D" id="1.10.10.2150">
    <property type="entry name" value="Ribosomal RNA-processing protein 8, N-terminal domain"/>
    <property type="match status" value="1"/>
</dbReference>
<dbReference type="PANTHER" id="PTHR12787:SF0">
    <property type="entry name" value="RIBOSOMAL RNA-PROCESSING PROTEIN 8"/>
    <property type="match status" value="1"/>
</dbReference>
<feature type="compositionally biased region" description="Low complexity" evidence="9">
    <location>
        <begin position="671"/>
        <end position="709"/>
    </location>
</feature>
<dbReference type="InterPro" id="IPR007823">
    <property type="entry name" value="RRP8"/>
</dbReference>
<keyword evidence="6" id="KW-0949">S-adenosyl-L-methionine</keyword>
<feature type="compositionally biased region" description="Low complexity" evidence="9">
    <location>
        <begin position="55"/>
        <end position="67"/>
    </location>
</feature>
<evidence type="ECO:0000256" key="7">
    <source>
        <dbReference type="ARBA" id="ARBA00023242"/>
    </source>
</evidence>
<evidence type="ECO:0000256" key="5">
    <source>
        <dbReference type="ARBA" id="ARBA00022679"/>
    </source>
</evidence>
<keyword evidence="12" id="KW-1185">Reference proteome</keyword>
<feature type="region of interest" description="Disordered" evidence="9">
    <location>
        <begin position="864"/>
        <end position="950"/>
    </location>
</feature>
<dbReference type="AlphaFoldDB" id="A0AAF0EF33"/>
<keyword evidence="10" id="KW-1133">Transmembrane helix</keyword>
<feature type="compositionally biased region" description="Basic and acidic residues" evidence="9">
    <location>
        <begin position="79"/>
        <end position="89"/>
    </location>
</feature>
<feature type="region of interest" description="Disordered" evidence="9">
    <location>
        <begin position="1216"/>
        <end position="1250"/>
    </location>
</feature>
<feature type="compositionally biased region" description="Low complexity" evidence="9">
    <location>
        <begin position="8"/>
        <end position="23"/>
    </location>
</feature>
<protein>
    <recommendedName>
        <fullName evidence="8">Ribosomal RNA-processing protein 8</fullName>
    </recommendedName>
</protein>
<feature type="compositionally biased region" description="Polar residues" evidence="9">
    <location>
        <begin position="1232"/>
        <end position="1246"/>
    </location>
</feature>
<evidence type="ECO:0000256" key="3">
    <source>
        <dbReference type="ARBA" id="ARBA00022552"/>
    </source>
</evidence>
<feature type="compositionally biased region" description="Low complexity" evidence="9">
    <location>
        <begin position="120"/>
        <end position="131"/>
    </location>
</feature>
<dbReference type="InterPro" id="IPR042036">
    <property type="entry name" value="RRP8_N"/>
</dbReference>
<organism evidence="11 12">
    <name type="scientific">Malassezia equina</name>
    <dbReference type="NCBI Taxonomy" id="1381935"/>
    <lineage>
        <taxon>Eukaryota</taxon>
        <taxon>Fungi</taxon>
        <taxon>Dikarya</taxon>
        <taxon>Basidiomycota</taxon>
        <taxon>Ustilaginomycotina</taxon>
        <taxon>Malasseziomycetes</taxon>
        <taxon>Malasseziales</taxon>
        <taxon>Malasseziaceae</taxon>
        <taxon>Malassezia</taxon>
    </lineage>
</organism>
<evidence type="ECO:0000256" key="10">
    <source>
        <dbReference type="SAM" id="Phobius"/>
    </source>
</evidence>
<keyword evidence="10" id="KW-0812">Transmembrane</keyword>
<feature type="compositionally biased region" description="Low complexity" evidence="9">
    <location>
        <begin position="639"/>
        <end position="663"/>
    </location>
</feature>
<keyword evidence="5 11" id="KW-0808">Transferase</keyword>
<dbReference type="InterPro" id="IPR029063">
    <property type="entry name" value="SAM-dependent_MTases_sf"/>
</dbReference>
<evidence type="ECO:0000313" key="11">
    <source>
        <dbReference type="EMBL" id="WFD24403.1"/>
    </source>
</evidence>
<comment type="subcellular location">
    <subcellularLocation>
        <location evidence="1">Nucleus</location>
        <location evidence="1">Nucleolus</location>
    </subcellularLocation>
</comment>
<dbReference type="GO" id="GO:0016433">
    <property type="term" value="F:rRNA (adenine) methyltransferase activity"/>
    <property type="evidence" value="ECO:0007669"/>
    <property type="project" value="UniProtKB-ARBA"/>
</dbReference>